<keyword evidence="4" id="KW-1185">Reference proteome</keyword>
<feature type="domain" description="DUF7424" evidence="2">
    <location>
        <begin position="22"/>
        <end position="209"/>
    </location>
</feature>
<feature type="signal peptide" evidence="1">
    <location>
        <begin position="1"/>
        <end position="21"/>
    </location>
</feature>
<dbReference type="KEGG" id="tmb:Thimo_1445"/>
<evidence type="ECO:0000259" key="2">
    <source>
        <dbReference type="Pfam" id="PF24199"/>
    </source>
</evidence>
<dbReference type="eggNOG" id="ENOG5034CF9">
    <property type="taxonomic scope" value="Bacteria"/>
</dbReference>
<proteinExistence type="predicted"/>
<evidence type="ECO:0000256" key="1">
    <source>
        <dbReference type="SAM" id="SignalP"/>
    </source>
</evidence>
<dbReference type="PROSITE" id="PS51257">
    <property type="entry name" value="PROKAR_LIPOPROTEIN"/>
    <property type="match status" value="1"/>
</dbReference>
<protein>
    <recommendedName>
        <fullName evidence="2">DUF7424 domain-containing protein</fullName>
    </recommendedName>
</protein>
<dbReference type="OrthoDB" id="6184285at2"/>
<reference evidence="3 4" key="1">
    <citation type="submission" date="2011-09" db="EMBL/GenBank/DDBJ databases">
        <title>Complete sequence of chromosome of Thioflavicoccus mobilis 8321.</title>
        <authorList>
            <consortium name="US DOE Joint Genome Institute"/>
            <person name="Lucas S."/>
            <person name="Han J."/>
            <person name="Lapidus A."/>
            <person name="Cheng J.-F."/>
            <person name="Goodwin L."/>
            <person name="Pitluck S."/>
            <person name="Peters L."/>
            <person name="Ovchinnikova G."/>
            <person name="Lu M."/>
            <person name="Detter J.C."/>
            <person name="Han C."/>
            <person name="Tapia R."/>
            <person name="Land M."/>
            <person name="Hauser L."/>
            <person name="Kyrpides N."/>
            <person name="Ivanova N."/>
            <person name="Pagani I."/>
            <person name="Vogl K."/>
            <person name="Liu Z."/>
            <person name="Imhoff J."/>
            <person name="Thiel V."/>
            <person name="Frigaard N.-U."/>
            <person name="Bryant D."/>
            <person name="Woyke T."/>
        </authorList>
    </citation>
    <scope>NUCLEOTIDE SEQUENCE [LARGE SCALE GENOMIC DNA]</scope>
    <source>
        <strain evidence="3 4">8321</strain>
    </source>
</reference>
<evidence type="ECO:0000313" key="4">
    <source>
        <dbReference type="Proteomes" id="UP000010816"/>
    </source>
</evidence>
<dbReference type="HOGENOM" id="CLU_106329_0_0_6"/>
<dbReference type="STRING" id="765912.Thimo_1445"/>
<feature type="chain" id="PRO_5003943129" description="DUF7424 domain-containing protein" evidence="1">
    <location>
        <begin position="22"/>
        <end position="212"/>
    </location>
</feature>
<dbReference type="EMBL" id="CP003051">
    <property type="protein sequence ID" value="AGA90235.1"/>
    <property type="molecule type" value="Genomic_DNA"/>
</dbReference>
<accession>L0GXX8</accession>
<gene>
    <name evidence="3" type="ORF">Thimo_1445</name>
</gene>
<keyword evidence="1" id="KW-0732">Signal</keyword>
<dbReference type="RefSeq" id="WP_015280377.1">
    <property type="nucleotide sequence ID" value="NC_019940.1"/>
</dbReference>
<evidence type="ECO:0000313" key="3">
    <source>
        <dbReference type="EMBL" id="AGA90235.1"/>
    </source>
</evidence>
<organism evidence="3 4">
    <name type="scientific">Thioflavicoccus mobilis 8321</name>
    <dbReference type="NCBI Taxonomy" id="765912"/>
    <lineage>
        <taxon>Bacteria</taxon>
        <taxon>Pseudomonadati</taxon>
        <taxon>Pseudomonadota</taxon>
        <taxon>Gammaproteobacteria</taxon>
        <taxon>Chromatiales</taxon>
        <taxon>Chromatiaceae</taxon>
        <taxon>Thioflavicoccus</taxon>
    </lineage>
</organism>
<dbReference type="InterPro" id="IPR055847">
    <property type="entry name" value="DUF7424"/>
</dbReference>
<dbReference type="Proteomes" id="UP000010816">
    <property type="component" value="Chromosome"/>
</dbReference>
<dbReference type="AlphaFoldDB" id="L0GXX8"/>
<name>L0GXX8_9GAMM</name>
<sequence>MKNAIGLLLLLTAVTLSGCKATVETEVTVLDLFYSKTRMIPADFYTEVADCADAATARGAEVSAVFADADYIGCARDGGASLAHFRIQIALDKDPDGKLASDDHINLVSTEDAFLVLTIPAALKERLATPAGLALRAAALPIDVQIRIKNDYGNAIPIQVFSVYVDGKPFLFGDTTLPEAGDVVLRLSEVAIDHAIESGSSVLLMREKKQDS</sequence>
<dbReference type="Pfam" id="PF24199">
    <property type="entry name" value="DUF7424"/>
    <property type="match status" value="1"/>
</dbReference>